<accession>A0A1V9A0E4</accession>
<name>A0A1V9A0E4_SACPI</name>
<evidence type="ECO:0000256" key="1">
    <source>
        <dbReference type="SAM" id="MobiDB-lite"/>
    </source>
</evidence>
<reference evidence="3 4" key="1">
    <citation type="submission" date="2017-02" db="EMBL/GenBank/DDBJ databases">
        <title>Draft genome of Saccharomonospora sp. 154.</title>
        <authorList>
            <person name="Alonso-Carmona G.S."/>
            <person name="De La Haba R."/>
            <person name="Vera-Gargallo B."/>
            <person name="Sandoval-Trujillo A.H."/>
            <person name="Ramirez-Duran N."/>
            <person name="Ventosa A."/>
        </authorList>
    </citation>
    <scope>NUCLEOTIDE SEQUENCE [LARGE SCALE GENOMIC DNA]</scope>
    <source>
        <strain evidence="3 4">LRS4.154</strain>
    </source>
</reference>
<dbReference type="RefSeq" id="WP_081192492.1">
    <property type="nucleotide sequence ID" value="NZ_MWIH01000006.1"/>
</dbReference>
<keyword evidence="2" id="KW-0472">Membrane</keyword>
<feature type="compositionally biased region" description="Polar residues" evidence="1">
    <location>
        <begin position="1"/>
        <end position="11"/>
    </location>
</feature>
<keyword evidence="4" id="KW-1185">Reference proteome</keyword>
<evidence type="ECO:0000313" key="4">
    <source>
        <dbReference type="Proteomes" id="UP000192591"/>
    </source>
</evidence>
<dbReference type="Proteomes" id="UP000192591">
    <property type="component" value="Unassembled WGS sequence"/>
</dbReference>
<evidence type="ECO:0000313" key="3">
    <source>
        <dbReference type="EMBL" id="OQO90541.1"/>
    </source>
</evidence>
<evidence type="ECO:0000256" key="2">
    <source>
        <dbReference type="SAM" id="Phobius"/>
    </source>
</evidence>
<feature type="transmembrane region" description="Helical" evidence="2">
    <location>
        <begin position="36"/>
        <end position="59"/>
    </location>
</feature>
<sequence length="182" mass="18869">MANWFQPQEQHSAPEDSGPAPAEETAVVAPERGSRLVSLAAVLFVPAVIYSCLGSAVVWTGWTTGDELGIALVLSLLGLVFPEDPNAAAGVCAVVTIVVALVVATLAVLLPLRIALVRPALTALSWLVVAYQGYAVAVLLSEGVAEQGMIYVVLPVVALLLWLLPSVVVSLPGVGRALRRAA</sequence>
<feature type="region of interest" description="Disordered" evidence="1">
    <location>
        <begin position="1"/>
        <end position="24"/>
    </location>
</feature>
<gene>
    <name evidence="3" type="ORF">B1813_13345</name>
</gene>
<feature type="transmembrane region" description="Helical" evidence="2">
    <location>
        <begin position="87"/>
        <end position="109"/>
    </location>
</feature>
<keyword evidence="2" id="KW-0812">Transmembrane</keyword>
<feature type="transmembrane region" description="Helical" evidence="2">
    <location>
        <begin position="152"/>
        <end position="174"/>
    </location>
</feature>
<protein>
    <submittedName>
        <fullName evidence="3">Uncharacterized protein</fullName>
    </submittedName>
</protein>
<organism evidence="3 4">
    <name type="scientific">Saccharomonospora piscinae</name>
    <dbReference type="NCBI Taxonomy" id="687388"/>
    <lineage>
        <taxon>Bacteria</taxon>
        <taxon>Bacillati</taxon>
        <taxon>Actinomycetota</taxon>
        <taxon>Actinomycetes</taxon>
        <taxon>Pseudonocardiales</taxon>
        <taxon>Pseudonocardiaceae</taxon>
        <taxon>Saccharomonospora</taxon>
    </lineage>
</organism>
<feature type="transmembrane region" description="Helical" evidence="2">
    <location>
        <begin position="121"/>
        <end position="140"/>
    </location>
</feature>
<proteinExistence type="predicted"/>
<dbReference type="STRING" id="1962155.B1813_13345"/>
<comment type="caution">
    <text evidence="3">The sequence shown here is derived from an EMBL/GenBank/DDBJ whole genome shotgun (WGS) entry which is preliminary data.</text>
</comment>
<keyword evidence="2" id="KW-1133">Transmembrane helix</keyword>
<dbReference type="EMBL" id="MWIH01000006">
    <property type="protein sequence ID" value="OQO90541.1"/>
    <property type="molecule type" value="Genomic_DNA"/>
</dbReference>
<dbReference type="AlphaFoldDB" id="A0A1V9A0E4"/>